<keyword evidence="3" id="KW-1185">Reference proteome</keyword>
<dbReference type="Pfam" id="PF19076">
    <property type="entry name" value="CshA_repeat"/>
    <property type="match status" value="1"/>
</dbReference>
<organism evidence="2 3">
    <name type="scientific">Methylomonas koyamae</name>
    <dbReference type="NCBI Taxonomy" id="702114"/>
    <lineage>
        <taxon>Bacteria</taxon>
        <taxon>Pseudomonadati</taxon>
        <taxon>Pseudomonadota</taxon>
        <taxon>Gammaproteobacteria</taxon>
        <taxon>Methylococcales</taxon>
        <taxon>Methylococcaceae</taxon>
        <taxon>Methylomonas</taxon>
    </lineage>
</organism>
<protein>
    <recommendedName>
        <fullName evidence="1">CshA domain-containing protein</fullName>
    </recommendedName>
</protein>
<dbReference type="InterPro" id="IPR026395">
    <property type="entry name" value="CshA_fibril"/>
</dbReference>
<dbReference type="NCBIfam" id="NF033682">
    <property type="entry name" value="retention_LapA"/>
    <property type="match status" value="1"/>
</dbReference>
<dbReference type="RefSeq" id="WP_064025685.1">
    <property type="nucleotide sequence ID" value="NZ_CP023669.1"/>
</dbReference>
<dbReference type="EMBL" id="LUUL01000058">
    <property type="protein sequence ID" value="OAI28253.1"/>
    <property type="molecule type" value="Genomic_DNA"/>
</dbReference>
<reference evidence="2 3" key="1">
    <citation type="submission" date="2016-03" db="EMBL/GenBank/DDBJ databases">
        <authorList>
            <person name="Heylen K."/>
            <person name="De Vos P."/>
            <person name="Vekeman B."/>
        </authorList>
    </citation>
    <scope>NUCLEOTIDE SEQUENCE [LARGE SCALE GENOMIC DNA]</scope>
    <source>
        <strain evidence="2 3">R-49807</strain>
    </source>
</reference>
<evidence type="ECO:0000259" key="1">
    <source>
        <dbReference type="Pfam" id="PF19076"/>
    </source>
</evidence>
<dbReference type="Proteomes" id="UP000077734">
    <property type="component" value="Unassembled WGS sequence"/>
</dbReference>
<gene>
    <name evidence="2" type="ORF">A1356_00090</name>
</gene>
<feature type="domain" description="CshA" evidence="1">
    <location>
        <begin position="219"/>
        <end position="279"/>
    </location>
</feature>
<dbReference type="InterPro" id="IPR047777">
    <property type="entry name" value="LapA-like_RM"/>
</dbReference>
<evidence type="ECO:0000313" key="3">
    <source>
        <dbReference type="Proteomes" id="UP000077734"/>
    </source>
</evidence>
<name>A0A291IP37_9GAMM</name>
<sequence>MAREIGIVKSVSGSARATAADGSIRTLQAGDRVFDTDVLATAVGSSIVVELADGSSVDMGANDSMPLGAALQEQSQEAVAVAPSPTPAGPSAEDIQAALLAGADPTQIADPTAAGAAGAGPAGGGVAGNEGHVPVSVDYLNPVAPVTNGFDTTGPSVAFNDIAPEVLLLNPRALPGEPITGGNLPPLALDDSIGGQVPGTPATLPNVIGNDFDPDGPILLPATIQFVGSTGPGQPLVVAGEGVWSVDSTNGNVTFTPEPGFLGNPTPIKYTVTDNLGLVSNQATISVGYIPTVAATNATLDETSGRLETTGNSVLLEPKGTGSLSINGQAPVSVTLAAAGATWDAASKTLEASTYRITVHADGSYEFALKEALPHSGLADAASAPIQYDISAVLTGTNGAVANTAFTATVFDDGPTVGGRNGQLLHNAEMKDAAGESLSGLIQYDLGFDGFGNGGGISLLKPTASLTSLSDSVSFTVLDRNADGLDELYAYVDNGPAGFGAEDRLVFTLLPTHNGANVGDYTLTLESMLDLPAAPIIDLNFAAAAVGPLGNIAVGNSLLITGAGLVLDNGHVGVNDGVMDKGESVTYQFGTVNNFGVDAPQLVNGVRLSEINVGGSADSFKWTAYRGGVEVGSKIVSYSAPPGGGDAPAIVVDDGEGYDTLKIEVRNGSFEVTGLKYSNFPNTQTLPLTFDFVATDGDGDSKSGSFSVQVGTQALTHLTDTLAPLNHPDSVVSH</sequence>
<accession>A0A291IP37</accession>
<dbReference type="AlphaFoldDB" id="A0A291IP37"/>
<comment type="caution">
    <text evidence="2">The sequence shown here is derived from an EMBL/GenBank/DDBJ whole genome shotgun (WGS) entry which is preliminary data.</text>
</comment>
<dbReference type="KEGG" id="mko:MKLM6_3925"/>
<evidence type="ECO:0000313" key="2">
    <source>
        <dbReference type="EMBL" id="OAI28253.1"/>
    </source>
</evidence>
<proteinExistence type="predicted"/>